<dbReference type="GO" id="GO:0000724">
    <property type="term" value="P:double-strand break repair via homologous recombination"/>
    <property type="evidence" value="ECO:0007669"/>
    <property type="project" value="TreeGrafter"/>
</dbReference>
<dbReference type="GO" id="GO:0005737">
    <property type="term" value="C:cytoplasm"/>
    <property type="evidence" value="ECO:0007669"/>
    <property type="project" value="TreeGrafter"/>
</dbReference>
<dbReference type="SUPFAM" id="SSF52540">
    <property type="entry name" value="P-loop containing nucleoside triphosphate hydrolases"/>
    <property type="match status" value="1"/>
</dbReference>
<proteinExistence type="inferred from homology"/>
<feature type="domain" description="DEAD/DEAH-box helicase" evidence="2">
    <location>
        <begin position="47"/>
        <end position="116"/>
    </location>
</feature>
<dbReference type="InterPro" id="IPR027417">
    <property type="entry name" value="P-loop_NTPase"/>
</dbReference>
<organism evidence="3 4">
    <name type="scientific">Hesseltinella vesiculosa</name>
    <dbReference type="NCBI Taxonomy" id="101127"/>
    <lineage>
        <taxon>Eukaryota</taxon>
        <taxon>Fungi</taxon>
        <taxon>Fungi incertae sedis</taxon>
        <taxon>Mucoromycota</taxon>
        <taxon>Mucoromycotina</taxon>
        <taxon>Mucoromycetes</taxon>
        <taxon>Mucorales</taxon>
        <taxon>Cunninghamellaceae</taxon>
        <taxon>Hesseltinella</taxon>
    </lineage>
</organism>
<evidence type="ECO:0000259" key="2">
    <source>
        <dbReference type="Pfam" id="PF00270"/>
    </source>
</evidence>
<dbReference type="EMBL" id="MCGT01000010">
    <property type="protein sequence ID" value="ORX56450.1"/>
    <property type="molecule type" value="Genomic_DNA"/>
</dbReference>
<gene>
    <name evidence="3" type="ORF">DM01DRAFT_323429</name>
</gene>
<reference evidence="3 4" key="1">
    <citation type="submission" date="2016-07" db="EMBL/GenBank/DDBJ databases">
        <title>Pervasive Adenine N6-methylation of Active Genes in Fungi.</title>
        <authorList>
            <consortium name="DOE Joint Genome Institute"/>
            <person name="Mondo S.J."/>
            <person name="Dannebaum R.O."/>
            <person name="Kuo R.C."/>
            <person name="Labutti K."/>
            <person name="Haridas S."/>
            <person name="Kuo A."/>
            <person name="Salamov A."/>
            <person name="Ahrendt S.R."/>
            <person name="Lipzen A."/>
            <person name="Sullivan W."/>
            <person name="Andreopoulos W.B."/>
            <person name="Clum A."/>
            <person name="Lindquist E."/>
            <person name="Daum C."/>
            <person name="Ramamoorthy G.K."/>
            <person name="Gryganskyi A."/>
            <person name="Culley D."/>
            <person name="Magnuson J.K."/>
            <person name="James T.Y."/>
            <person name="O'Malley M.A."/>
            <person name="Stajich J.E."/>
            <person name="Spatafora J.W."/>
            <person name="Visel A."/>
            <person name="Grigoriev I.V."/>
        </authorList>
    </citation>
    <scope>NUCLEOTIDE SEQUENCE [LARGE SCALE GENOMIC DNA]</scope>
    <source>
        <strain evidence="3 4">NRRL 3301</strain>
    </source>
</reference>
<dbReference type="InterPro" id="IPR011545">
    <property type="entry name" value="DEAD/DEAH_box_helicase_dom"/>
</dbReference>
<dbReference type="Gene3D" id="3.40.50.300">
    <property type="entry name" value="P-loop containing nucleotide triphosphate hydrolases"/>
    <property type="match status" value="1"/>
</dbReference>
<dbReference type="Pfam" id="PF00270">
    <property type="entry name" value="DEAD"/>
    <property type="match status" value="1"/>
</dbReference>
<accession>A0A1X2GMS4</accession>
<dbReference type="OrthoDB" id="3522001at2759"/>
<name>A0A1X2GMS4_9FUNG</name>
<protein>
    <recommendedName>
        <fullName evidence="2">DEAD/DEAH-box helicase domain-containing protein</fullName>
    </recommendedName>
</protein>
<dbReference type="Proteomes" id="UP000242146">
    <property type="component" value="Unassembled WGS sequence"/>
</dbReference>
<sequence>MAVTPLQPRSAMPLPPLPAHVSPDLGAKAQAALRHLFGPNGQFKSTTQANAAMAILAQPASKASILCVLPTGAGKALLNMLPCLVEPTKVMVLVVPYVALTGDTVRRLKQFRIKCAEWKQIKTSYRSAIDRETRLVLVSAEEASSVEFLKFTKLLCSLNSLSLALCLMKPISSAPRRHTVHTGIH</sequence>
<evidence type="ECO:0000313" key="3">
    <source>
        <dbReference type="EMBL" id="ORX56450.1"/>
    </source>
</evidence>
<comment type="caution">
    <text evidence="3">The sequence shown here is derived from an EMBL/GenBank/DDBJ whole genome shotgun (WGS) entry which is preliminary data.</text>
</comment>
<evidence type="ECO:0000256" key="1">
    <source>
        <dbReference type="ARBA" id="ARBA00005446"/>
    </source>
</evidence>
<dbReference type="GO" id="GO:0003676">
    <property type="term" value="F:nucleic acid binding"/>
    <property type="evidence" value="ECO:0007669"/>
    <property type="project" value="InterPro"/>
</dbReference>
<dbReference type="PANTHER" id="PTHR13710:SF154">
    <property type="entry name" value="RECQ HELICASE, PUTATIVE (AFU_ORTHOLOGUE AFUA_6G14720)-RELATED"/>
    <property type="match status" value="1"/>
</dbReference>
<dbReference type="GO" id="GO:0005694">
    <property type="term" value="C:chromosome"/>
    <property type="evidence" value="ECO:0007669"/>
    <property type="project" value="TreeGrafter"/>
</dbReference>
<dbReference type="PANTHER" id="PTHR13710">
    <property type="entry name" value="DNA HELICASE RECQ FAMILY MEMBER"/>
    <property type="match status" value="1"/>
</dbReference>
<evidence type="ECO:0000313" key="4">
    <source>
        <dbReference type="Proteomes" id="UP000242146"/>
    </source>
</evidence>
<dbReference type="GO" id="GO:0005524">
    <property type="term" value="F:ATP binding"/>
    <property type="evidence" value="ECO:0007669"/>
    <property type="project" value="InterPro"/>
</dbReference>
<comment type="similarity">
    <text evidence="1">Belongs to the helicase family. RecQ subfamily.</text>
</comment>
<dbReference type="GO" id="GO:0043138">
    <property type="term" value="F:3'-5' DNA helicase activity"/>
    <property type="evidence" value="ECO:0007669"/>
    <property type="project" value="TreeGrafter"/>
</dbReference>
<keyword evidence="4" id="KW-1185">Reference proteome</keyword>
<dbReference type="AlphaFoldDB" id="A0A1X2GMS4"/>
<dbReference type="GO" id="GO:0009378">
    <property type="term" value="F:four-way junction helicase activity"/>
    <property type="evidence" value="ECO:0007669"/>
    <property type="project" value="TreeGrafter"/>
</dbReference>